<dbReference type="AlphaFoldDB" id="K0SRU9"/>
<feature type="non-terminal residue" evidence="2">
    <location>
        <position position="1"/>
    </location>
</feature>
<comment type="caution">
    <text evidence="2">The sequence shown here is derived from an EMBL/GenBank/DDBJ whole genome shotgun (WGS) entry which is preliminary data.</text>
</comment>
<feature type="region of interest" description="Disordered" evidence="1">
    <location>
        <begin position="1"/>
        <end position="120"/>
    </location>
</feature>
<sequence length="383" mass="41760">LDGPRRGDDAAAPAGTVAGAGRAVQTPRPGVAVPSSAWRGLVMGRPPRLGSRGPYRAGRGARAGRPPPRRLGSQPVEWPYSAGRGARAGRLPPRRRGSQPRLAQWRGREPGSRALLGWRGRTSGCGGLPGRRRAMGVAFQFQTRGTALRNDEDVPTGLCLLLPGTPRPLTSITTLSQSDQSECRPNPPAPSLAFLPLAGLLLGLTFITGTTIMSNDYLTVSKSNGLTVHSSTNKRRWYSSFLGVASVTAAAVLQHSTKEIIVPPTSTKNFRAFLSCSTQSLSGKIKTLRRKTSNTTIENYLATRKEDTVLFFLLNVTNDMLLSRELQDIFSEEELEAIRSHGMGLPLSAKRWKLEDRLEEVRQKLDFLIVVFIPEKLFPFEGK</sequence>
<keyword evidence="3" id="KW-1185">Reference proteome</keyword>
<evidence type="ECO:0000313" key="2">
    <source>
        <dbReference type="EMBL" id="EJK63736.1"/>
    </source>
</evidence>
<reference evidence="2 3" key="1">
    <citation type="journal article" date="2012" name="Genome Biol.">
        <title>Genome and low-iron response of an oceanic diatom adapted to chronic iron limitation.</title>
        <authorList>
            <person name="Lommer M."/>
            <person name="Specht M."/>
            <person name="Roy A.S."/>
            <person name="Kraemer L."/>
            <person name="Andreson R."/>
            <person name="Gutowska M.A."/>
            <person name="Wolf J."/>
            <person name="Bergner S.V."/>
            <person name="Schilhabel M.B."/>
            <person name="Klostermeier U.C."/>
            <person name="Beiko R.G."/>
            <person name="Rosenstiel P."/>
            <person name="Hippler M."/>
            <person name="Laroche J."/>
        </authorList>
    </citation>
    <scope>NUCLEOTIDE SEQUENCE [LARGE SCALE GENOMIC DNA]</scope>
    <source>
        <strain evidence="2 3">CCMP1005</strain>
    </source>
</reference>
<accession>K0SRU9</accession>
<dbReference type="Proteomes" id="UP000266841">
    <property type="component" value="Unassembled WGS sequence"/>
</dbReference>
<feature type="compositionally biased region" description="Low complexity" evidence="1">
    <location>
        <begin position="82"/>
        <end position="91"/>
    </location>
</feature>
<evidence type="ECO:0000256" key="1">
    <source>
        <dbReference type="SAM" id="MobiDB-lite"/>
    </source>
</evidence>
<organism evidence="2 3">
    <name type="scientific">Thalassiosira oceanica</name>
    <name type="common">Marine diatom</name>
    <dbReference type="NCBI Taxonomy" id="159749"/>
    <lineage>
        <taxon>Eukaryota</taxon>
        <taxon>Sar</taxon>
        <taxon>Stramenopiles</taxon>
        <taxon>Ochrophyta</taxon>
        <taxon>Bacillariophyta</taxon>
        <taxon>Coscinodiscophyceae</taxon>
        <taxon>Thalassiosirophycidae</taxon>
        <taxon>Thalassiosirales</taxon>
        <taxon>Thalassiosiraceae</taxon>
        <taxon>Thalassiosira</taxon>
    </lineage>
</organism>
<protein>
    <submittedName>
        <fullName evidence="2">Uncharacterized protein</fullName>
    </submittedName>
</protein>
<feature type="compositionally biased region" description="Low complexity" evidence="1">
    <location>
        <begin position="10"/>
        <end position="24"/>
    </location>
</feature>
<gene>
    <name evidence="2" type="ORF">THAOC_15590</name>
</gene>
<name>K0SRU9_THAOC</name>
<evidence type="ECO:0000313" key="3">
    <source>
        <dbReference type="Proteomes" id="UP000266841"/>
    </source>
</evidence>
<proteinExistence type="predicted"/>
<feature type="compositionally biased region" description="Low complexity" evidence="1">
    <location>
        <begin position="52"/>
        <end position="64"/>
    </location>
</feature>
<dbReference type="EMBL" id="AGNL01018039">
    <property type="protein sequence ID" value="EJK63736.1"/>
    <property type="molecule type" value="Genomic_DNA"/>
</dbReference>